<proteinExistence type="predicted"/>
<dbReference type="Proteomes" id="UP000306628">
    <property type="component" value="Unassembled WGS sequence"/>
</dbReference>
<dbReference type="InterPro" id="IPR003961">
    <property type="entry name" value="FN3_dom"/>
</dbReference>
<keyword evidence="5" id="KW-0624">Polysaccharide degradation</keyword>
<evidence type="ECO:0000313" key="9">
    <source>
        <dbReference type="Proteomes" id="UP000306628"/>
    </source>
</evidence>
<evidence type="ECO:0000256" key="1">
    <source>
        <dbReference type="ARBA" id="ARBA00004613"/>
    </source>
</evidence>
<gene>
    <name evidence="8" type="ORF">ETD85_01820</name>
</gene>
<evidence type="ECO:0000313" key="8">
    <source>
        <dbReference type="EMBL" id="TMR39410.1"/>
    </source>
</evidence>
<keyword evidence="2" id="KW-0964">Secreted</keyword>
<sequence>MAHQSSSRARKLALPFLAAVLLAGVLTPAAEAVAPRDREIEKMVQQVDARNLGRIIAKLASFGTRHTLSSQDDPVRGIGAARDWIYDEFSRIAATSGGRMTVEKQSFVQPVSPRVPVPTVITNVVATLRGTQDASAGRTYVVSGHYDSRCTDVMNAACDAPGSDDDASGVAVSIEAARVMATRAFDATVVFMAVAGEEQGLYGSAYYAQQAKQNNVDIQGMFTNDIVGSADGENGRDPKAVRVFSEGVPTSETPAQAAVRQSVGGENDGVSRQLARFVNETARQYVPSFDARMYYRRDRYLRGGDQIPFLQQGYAAVRFTEVHEDYRHQHQDVRVENGVQYGDLLDYVENDYVARVTQVNLAALAALARAPRSPGRAAIVTSRLTNDTDLRWDANPEPDVAGYEVLWRDTTEPSWTHSRLVGDVTSYTVAGLSKDNFQFGVRAVDRQGHRSPVSYPTPAS</sequence>
<feature type="signal peptide" evidence="6">
    <location>
        <begin position="1"/>
        <end position="32"/>
    </location>
</feature>
<evidence type="ECO:0000256" key="3">
    <source>
        <dbReference type="ARBA" id="ARBA00023049"/>
    </source>
</evidence>
<comment type="caution">
    <text evidence="8">The sequence shown here is derived from an EMBL/GenBank/DDBJ whole genome shotgun (WGS) entry which is preliminary data.</text>
</comment>
<dbReference type="EMBL" id="VCKX01000003">
    <property type="protein sequence ID" value="TMR39410.1"/>
    <property type="molecule type" value="Genomic_DNA"/>
</dbReference>
<dbReference type="Pfam" id="PF04389">
    <property type="entry name" value="Peptidase_M28"/>
    <property type="match status" value="1"/>
</dbReference>
<evidence type="ECO:0000256" key="6">
    <source>
        <dbReference type="SAM" id="SignalP"/>
    </source>
</evidence>
<evidence type="ECO:0000256" key="2">
    <source>
        <dbReference type="ARBA" id="ARBA00022525"/>
    </source>
</evidence>
<keyword evidence="5" id="KW-0119">Carbohydrate metabolism</keyword>
<dbReference type="InterPro" id="IPR013783">
    <property type="entry name" value="Ig-like_fold"/>
</dbReference>
<dbReference type="PROSITE" id="PS50853">
    <property type="entry name" value="FN3"/>
    <property type="match status" value="1"/>
</dbReference>
<dbReference type="AlphaFoldDB" id="A0A5S4HJK1"/>
<feature type="domain" description="Fibronectin type-III" evidence="7">
    <location>
        <begin position="370"/>
        <end position="460"/>
    </location>
</feature>
<evidence type="ECO:0000256" key="5">
    <source>
        <dbReference type="ARBA" id="ARBA00023326"/>
    </source>
</evidence>
<dbReference type="PANTHER" id="PTHR12147">
    <property type="entry name" value="METALLOPEPTIDASE M28 FAMILY MEMBER"/>
    <property type="match status" value="1"/>
</dbReference>
<dbReference type="InterPro" id="IPR007484">
    <property type="entry name" value="Peptidase_M28"/>
</dbReference>
<dbReference type="GO" id="GO:0008235">
    <property type="term" value="F:metalloexopeptidase activity"/>
    <property type="evidence" value="ECO:0007669"/>
    <property type="project" value="InterPro"/>
</dbReference>
<dbReference type="CDD" id="cd00063">
    <property type="entry name" value="FN3"/>
    <property type="match status" value="1"/>
</dbReference>
<dbReference type="Pfam" id="PF00041">
    <property type="entry name" value="fn3"/>
    <property type="match status" value="1"/>
</dbReference>
<dbReference type="GO" id="GO:0006508">
    <property type="term" value="P:proteolysis"/>
    <property type="evidence" value="ECO:0007669"/>
    <property type="project" value="InterPro"/>
</dbReference>
<keyword evidence="3" id="KW-0482">Metalloprotease</keyword>
<keyword evidence="9" id="KW-1185">Reference proteome</keyword>
<dbReference type="GO" id="GO:0000272">
    <property type="term" value="P:polysaccharide catabolic process"/>
    <property type="evidence" value="ECO:0007669"/>
    <property type="project" value="UniProtKB-KW"/>
</dbReference>
<keyword evidence="4" id="KW-0326">Glycosidase</keyword>
<protein>
    <submittedName>
        <fullName evidence="8">M20/M25/M40 family metallo-hydrolase</fullName>
    </submittedName>
</protein>
<dbReference type="RefSeq" id="WP_138687798.1">
    <property type="nucleotide sequence ID" value="NZ_JBHSAZ010000068.1"/>
</dbReference>
<keyword evidence="8" id="KW-0378">Hydrolase</keyword>
<dbReference type="InterPro" id="IPR036116">
    <property type="entry name" value="FN3_sf"/>
</dbReference>
<keyword evidence="3" id="KW-0645">Protease</keyword>
<evidence type="ECO:0000256" key="4">
    <source>
        <dbReference type="ARBA" id="ARBA00023295"/>
    </source>
</evidence>
<reference evidence="8 9" key="1">
    <citation type="submission" date="2019-05" db="EMBL/GenBank/DDBJ databases">
        <title>Draft genome sequence of Nonomuraea zeae DSM 100528.</title>
        <authorList>
            <person name="Saricaoglu S."/>
            <person name="Isik K."/>
        </authorList>
    </citation>
    <scope>NUCLEOTIDE SEQUENCE [LARGE SCALE GENOMIC DNA]</scope>
    <source>
        <strain evidence="8 9">DSM 100528</strain>
    </source>
</reference>
<evidence type="ECO:0000259" key="7">
    <source>
        <dbReference type="PROSITE" id="PS50853"/>
    </source>
</evidence>
<organism evidence="8 9">
    <name type="scientific">Nonomuraea zeae</name>
    <dbReference type="NCBI Taxonomy" id="1642303"/>
    <lineage>
        <taxon>Bacteria</taxon>
        <taxon>Bacillati</taxon>
        <taxon>Actinomycetota</taxon>
        <taxon>Actinomycetes</taxon>
        <taxon>Streptosporangiales</taxon>
        <taxon>Streptosporangiaceae</taxon>
        <taxon>Nonomuraea</taxon>
    </lineage>
</organism>
<keyword evidence="6" id="KW-0732">Signal</keyword>
<comment type="subcellular location">
    <subcellularLocation>
        <location evidence="1">Secreted</location>
    </subcellularLocation>
</comment>
<accession>A0A5S4HJK1</accession>
<dbReference type="SUPFAM" id="SSF49265">
    <property type="entry name" value="Fibronectin type III"/>
    <property type="match status" value="1"/>
</dbReference>
<dbReference type="GO" id="GO:0005576">
    <property type="term" value="C:extracellular region"/>
    <property type="evidence" value="ECO:0007669"/>
    <property type="project" value="UniProtKB-SubCell"/>
</dbReference>
<feature type="chain" id="PRO_5024408625" evidence="6">
    <location>
        <begin position="33"/>
        <end position="460"/>
    </location>
</feature>
<name>A0A5S4HJK1_9ACTN</name>
<dbReference type="SUPFAM" id="SSF53187">
    <property type="entry name" value="Zn-dependent exopeptidases"/>
    <property type="match status" value="1"/>
</dbReference>
<dbReference type="Gene3D" id="3.40.630.10">
    <property type="entry name" value="Zn peptidases"/>
    <property type="match status" value="1"/>
</dbReference>
<dbReference type="InterPro" id="IPR045175">
    <property type="entry name" value="M28_fam"/>
</dbReference>
<dbReference type="OrthoDB" id="9787436at2"/>
<dbReference type="PANTHER" id="PTHR12147:SF26">
    <property type="entry name" value="PEPTIDASE M28 DOMAIN-CONTAINING PROTEIN"/>
    <property type="match status" value="1"/>
</dbReference>
<dbReference type="Gene3D" id="2.60.40.10">
    <property type="entry name" value="Immunoglobulins"/>
    <property type="match status" value="1"/>
</dbReference>
<dbReference type="GO" id="GO:0016798">
    <property type="term" value="F:hydrolase activity, acting on glycosyl bonds"/>
    <property type="evidence" value="ECO:0007669"/>
    <property type="project" value="UniProtKB-KW"/>
</dbReference>